<accession>A0A2Z4PNQ1</accession>
<organism evidence="7 8">
    <name type="scientific">Marinomonas primoryensis</name>
    <dbReference type="NCBI Taxonomy" id="178399"/>
    <lineage>
        <taxon>Bacteria</taxon>
        <taxon>Pseudomonadati</taxon>
        <taxon>Pseudomonadota</taxon>
        <taxon>Gammaproteobacteria</taxon>
        <taxon>Oceanospirillales</taxon>
        <taxon>Oceanospirillaceae</taxon>
        <taxon>Marinomonas</taxon>
    </lineage>
</organism>
<gene>
    <name evidence="7" type="ORF">A8139_03050</name>
</gene>
<comment type="similarity">
    <text evidence="2">Belongs to the DODA-type extradiol aromatic ring-opening dioxygenase family.</text>
</comment>
<dbReference type="PANTHER" id="PTHR30096:SF0">
    <property type="entry name" value="4,5-DOPA DIOXYGENASE EXTRADIOL-LIKE PROTEIN"/>
    <property type="match status" value="1"/>
</dbReference>
<dbReference type="CDD" id="cd07363">
    <property type="entry name" value="45_DOPA_Dioxygenase"/>
    <property type="match status" value="1"/>
</dbReference>
<evidence type="ECO:0000313" key="7">
    <source>
        <dbReference type="EMBL" id="AWX99089.1"/>
    </source>
</evidence>
<evidence type="ECO:0000256" key="2">
    <source>
        <dbReference type="ARBA" id="ARBA00007581"/>
    </source>
</evidence>
<dbReference type="EMBL" id="CP016181">
    <property type="protein sequence ID" value="AWX99089.1"/>
    <property type="molecule type" value="Genomic_DNA"/>
</dbReference>
<dbReference type="Proteomes" id="UP000249898">
    <property type="component" value="Chromosome"/>
</dbReference>
<dbReference type="GO" id="GO:0008198">
    <property type="term" value="F:ferrous iron binding"/>
    <property type="evidence" value="ECO:0007669"/>
    <property type="project" value="InterPro"/>
</dbReference>
<dbReference type="InterPro" id="IPR004183">
    <property type="entry name" value="Xdiol_dOase_suB"/>
</dbReference>
<dbReference type="Gene3D" id="3.40.830.10">
    <property type="entry name" value="LigB-like"/>
    <property type="match status" value="1"/>
</dbReference>
<evidence type="ECO:0000256" key="5">
    <source>
        <dbReference type="ARBA" id="ARBA00023002"/>
    </source>
</evidence>
<keyword evidence="5" id="KW-0560">Oxidoreductase</keyword>
<dbReference type="InterPro" id="IPR014436">
    <property type="entry name" value="Extradiol_dOase_DODA"/>
</dbReference>
<dbReference type="GO" id="GO:0016702">
    <property type="term" value="F:oxidoreductase activity, acting on single donors with incorporation of molecular oxygen, incorporation of two atoms of oxygen"/>
    <property type="evidence" value="ECO:0007669"/>
    <property type="project" value="UniProtKB-ARBA"/>
</dbReference>
<evidence type="ECO:0000313" key="8">
    <source>
        <dbReference type="Proteomes" id="UP000249898"/>
    </source>
</evidence>
<evidence type="ECO:0000256" key="3">
    <source>
        <dbReference type="ARBA" id="ARBA00022723"/>
    </source>
</evidence>
<dbReference type="AlphaFoldDB" id="A0A2Z4PNQ1"/>
<dbReference type="PIRSF" id="PIRSF006157">
    <property type="entry name" value="Doxgns_DODA"/>
    <property type="match status" value="1"/>
</dbReference>
<dbReference type="SUPFAM" id="SSF53213">
    <property type="entry name" value="LigB-like"/>
    <property type="match status" value="1"/>
</dbReference>
<sequence>MLFQRFTTMLPTYFISHGGGPWPYIPDMRAMFANLETALADMPNQLKEKPKAVLMISGHWERKTFGVQSNPVPNMEYDYSGFPAHTYEIKYAAAGSPQVASRVAELIKNAGFAVDLDDEKGFDHGAFTPMEVMYPNADVPLVQLSLKSNLDPEEHLALGRALAPLREEGVLIVGSGLSYHNLRMMGPQAKVPSTAFDAWLQNALIHTAPEQRTQLLVDWEQAPYARVCHPREDHLIPLMVAVGAAENAQATCVYHEKGIFGGTTASSFRFD</sequence>
<proteinExistence type="inferred from homology"/>
<keyword evidence="4" id="KW-0862">Zinc</keyword>
<protein>
    <submittedName>
        <fullName evidence="7">Dioxygenase</fullName>
    </submittedName>
</protein>
<keyword evidence="3" id="KW-0479">Metal-binding</keyword>
<evidence type="ECO:0000256" key="1">
    <source>
        <dbReference type="ARBA" id="ARBA00001947"/>
    </source>
</evidence>
<dbReference type="PANTHER" id="PTHR30096">
    <property type="entry name" value="4,5-DOPA DIOXYGENASE EXTRADIOL-LIKE PROTEIN"/>
    <property type="match status" value="1"/>
</dbReference>
<reference evidence="7 8" key="1">
    <citation type="submission" date="2016-06" db="EMBL/GenBank/DDBJ databases">
        <title>The sequenced genome of the ice-adhering bacterium Marinomonas primoryensis, from Antarctica.</title>
        <authorList>
            <person name="Graham L."/>
            <person name="Vance T.D.R."/>
            <person name="Davies P.L."/>
        </authorList>
    </citation>
    <scope>NUCLEOTIDE SEQUENCE [LARGE SCALE GENOMIC DNA]</scope>
    <source>
        <strain evidence="7 8">AceL</strain>
    </source>
</reference>
<name>A0A2Z4PNQ1_9GAMM</name>
<evidence type="ECO:0000256" key="4">
    <source>
        <dbReference type="ARBA" id="ARBA00022833"/>
    </source>
</evidence>
<dbReference type="GO" id="GO:0008270">
    <property type="term" value="F:zinc ion binding"/>
    <property type="evidence" value="ECO:0007669"/>
    <property type="project" value="InterPro"/>
</dbReference>
<dbReference type="Pfam" id="PF02900">
    <property type="entry name" value="LigB"/>
    <property type="match status" value="1"/>
</dbReference>
<keyword evidence="7" id="KW-0223">Dioxygenase</keyword>
<feature type="domain" description="Extradiol ring-cleavage dioxygenase class III enzyme subunit B" evidence="6">
    <location>
        <begin position="32"/>
        <end position="268"/>
    </location>
</feature>
<comment type="cofactor">
    <cofactor evidence="1">
        <name>Zn(2+)</name>
        <dbReference type="ChEBI" id="CHEBI:29105"/>
    </cofactor>
</comment>
<evidence type="ECO:0000259" key="6">
    <source>
        <dbReference type="Pfam" id="PF02900"/>
    </source>
</evidence>